<name>A0ABM9N6K1_9LACO</name>
<feature type="transmembrane region" description="Helical" evidence="7">
    <location>
        <begin position="43"/>
        <end position="66"/>
    </location>
</feature>
<comment type="subcellular location">
    <subcellularLocation>
        <location evidence="1">Cell membrane</location>
        <topology evidence="1">Multi-pass membrane protein</topology>
    </subcellularLocation>
</comment>
<dbReference type="RefSeq" id="WP_349642400.1">
    <property type="nucleotide sequence ID" value="NZ_CAWVOH010000004.1"/>
</dbReference>
<dbReference type="Pfam" id="PF07690">
    <property type="entry name" value="MFS_1"/>
    <property type="match status" value="1"/>
</dbReference>
<dbReference type="InterPro" id="IPR011701">
    <property type="entry name" value="MFS"/>
</dbReference>
<organism evidence="9 10">
    <name type="scientific">Eupransor demetentiae</name>
    <dbReference type="NCBI Taxonomy" id="3109584"/>
    <lineage>
        <taxon>Bacteria</taxon>
        <taxon>Bacillati</taxon>
        <taxon>Bacillota</taxon>
        <taxon>Bacilli</taxon>
        <taxon>Lactobacillales</taxon>
        <taxon>Lactobacillaceae</taxon>
        <taxon>Eupransor</taxon>
    </lineage>
</organism>
<comment type="caution">
    <text evidence="9">The sequence shown here is derived from an EMBL/GenBank/DDBJ whole genome shotgun (WGS) entry which is preliminary data.</text>
</comment>
<dbReference type="InterPro" id="IPR020846">
    <property type="entry name" value="MFS_dom"/>
</dbReference>
<feature type="transmembrane region" description="Helical" evidence="7">
    <location>
        <begin position="102"/>
        <end position="123"/>
    </location>
</feature>
<keyword evidence="10" id="KW-1185">Reference proteome</keyword>
<feature type="transmembrane region" description="Helical" evidence="7">
    <location>
        <begin position="218"/>
        <end position="236"/>
    </location>
</feature>
<evidence type="ECO:0000313" key="10">
    <source>
        <dbReference type="Proteomes" id="UP001314241"/>
    </source>
</evidence>
<dbReference type="Proteomes" id="UP001314241">
    <property type="component" value="Unassembled WGS sequence"/>
</dbReference>
<evidence type="ECO:0000256" key="7">
    <source>
        <dbReference type="SAM" id="Phobius"/>
    </source>
</evidence>
<accession>A0ABM9N6K1</accession>
<dbReference type="PANTHER" id="PTHR23517:SF10">
    <property type="entry name" value="MAJOR FACILITATOR SUPERFAMILY (MFS) PROFILE DOMAIN-CONTAINING PROTEIN"/>
    <property type="match status" value="1"/>
</dbReference>
<proteinExistence type="predicted"/>
<evidence type="ECO:0000256" key="4">
    <source>
        <dbReference type="ARBA" id="ARBA00022692"/>
    </source>
</evidence>
<feature type="domain" description="Major facilitator superfamily (MFS) profile" evidence="8">
    <location>
        <begin position="11"/>
        <end position="398"/>
    </location>
</feature>
<dbReference type="Gene3D" id="1.20.1250.20">
    <property type="entry name" value="MFS general substrate transporter like domains"/>
    <property type="match status" value="2"/>
</dbReference>
<dbReference type="InterPro" id="IPR036259">
    <property type="entry name" value="MFS_trans_sf"/>
</dbReference>
<evidence type="ECO:0000313" key="9">
    <source>
        <dbReference type="EMBL" id="CAK8054854.1"/>
    </source>
</evidence>
<keyword evidence="3" id="KW-1003">Cell membrane</keyword>
<keyword evidence="2" id="KW-0813">Transport</keyword>
<evidence type="ECO:0000256" key="3">
    <source>
        <dbReference type="ARBA" id="ARBA00022475"/>
    </source>
</evidence>
<gene>
    <name evidence="9" type="ORF">R54876_GBNLAHCA_01437</name>
</gene>
<dbReference type="PRINTS" id="PR01035">
    <property type="entry name" value="TCRTETA"/>
</dbReference>
<feature type="transmembrane region" description="Helical" evidence="7">
    <location>
        <begin position="78"/>
        <end position="96"/>
    </location>
</feature>
<dbReference type="EMBL" id="CAWVOH010000004">
    <property type="protein sequence ID" value="CAK8054854.1"/>
    <property type="molecule type" value="Genomic_DNA"/>
</dbReference>
<evidence type="ECO:0000256" key="5">
    <source>
        <dbReference type="ARBA" id="ARBA00022989"/>
    </source>
</evidence>
<dbReference type="InterPro" id="IPR001958">
    <property type="entry name" value="Tet-R_TetA/multi-R_MdtG-like"/>
</dbReference>
<keyword evidence="5 7" id="KW-1133">Transmembrane helix</keyword>
<keyword evidence="6 7" id="KW-0472">Membrane</keyword>
<feature type="transmembrane region" description="Helical" evidence="7">
    <location>
        <begin position="373"/>
        <end position="391"/>
    </location>
</feature>
<evidence type="ECO:0000256" key="2">
    <source>
        <dbReference type="ARBA" id="ARBA00022448"/>
    </source>
</evidence>
<dbReference type="PROSITE" id="PS50850">
    <property type="entry name" value="MFS"/>
    <property type="match status" value="1"/>
</dbReference>
<feature type="transmembrane region" description="Helical" evidence="7">
    <location>
        <begin position="162"/>
        <end position="184"/>
    </location>
</feature>
<evidence type="ECO:0000256" key="6">
    <source>
        <dbReference type="ARBA" id="ARBA00023136"/>
    </source>
</evidence>
<dbReference type="SUPFAM" id="SSF103473">
    <property type="entry name" value="MFS general substrate transporter"/>
    <property type="match status" value="1"/>
</dbReference>
<feature type="transmembrane region" description="Helical" evidence="7">
    <location>
        <begin position="284"/>
        <end position="302"/>
    </location>
</feature>
<reference evidence="9 10" key="1">
    <citation type="submission" date="2024-01" db="EMBL/GenBank/DDBJ databases">
        <authorList>
            <person name="Botero Cardona J."/>
        </authorList>
    </citation>
    <scope>NUCLEOTIDE SEQUENCE [LARGE SCALE GENOMIC DNA]</scope>
    <source>
        <strain evidence="9 10">LMG 33000</strain>
    </source>
</reference>
<evidence type="ECO:0000259" key="8">
    <source>
        <dbReference type="PROSITE" id="PS50850"/>
    </source>
</evidence>
<dbReference type="PANTHER" id="PTHR23517">
    <property type="entry name" value="RESISTANCE PROTEIN MDTM, PUTATIVE-RELATED-RELATED"/>
    <property type="match status" value="1"/>
</dbReference>
<protein>
    <submittedName>
        <fullName evidence="9">MFS family (AraJ)</fullName>
    </submittedName>
</protein>
<dbReference type="CDD" id="cd17329">
    <property type="entry name" value="MFS_MdtH_MDR_like"/>
    <property type="match status" value="1"/>
</dbReference>
<sequence>MKQKKRKNRLTEKWLLLAVLLSNTGNSMIWPITTLYMTSTLHQTFTTAGLVLMIGASINILGAFVGGKLFDHWDPHRSLVIAGIIATSMVTALIFWNGWPVFAILIWLANFGMGAIQTLVNAYATTLPGKSTRVIFNNMYIVLNIGVVLGTLAVGYLFDYGFWILMAIAAALYFFLLVLSFAIFRLPADNEVIEEVSASDETAPAADQPVKKFRIDSLLAWIGALLFITYLSYMLWETIMAPHMKALGLPTRNYADLWMINGVTIIIFQKPISNWANRNSYRISVILGALIFATSFLLMPFVKEFWQIVLVFELLTVGEMLESPQVPAWVSQITPPAVAGQAQGFVSMMISSGRVVGPIYAGVMMDHGLMNQLFLSVFFGMLVIIAGLYWITGRKSEKGKQ</sequence>
<evidence type="ECO:0000256" key="1">
    <source>
        <dbReference type="ARBA" id="ARBA00004651"/>
    </source>
</evidence>
<dbReference type="InterPro" id="IPR050171">
    <property type="entry name" value="MFS_Transporters"/>
</dbReference>
<feature type="transmembrane region" description="Helical" evidence="7">
    <location>
        <begin position="135"/>
        <end position="156"/>
    </location>
</feature>
<feature type="transmembrane region" description="Helical" evidence="7">
    <location>
        <begin position="256"/>
        <end position="272"/>
    </location>
</feature>
<keyword evidence="4 7" id="KW-0812">Transmembrane</keyword>